<reference evidence="1" key="2">
    <citation type="submission" date="2020-11" db="EMBL/GenBank/DDBJ databases">
        <authorList>
            <person name="McCartney M.A."/>
            <person name="Auch B."/>
            <person name="Kono T."/>
            <person name="Mallez S."/>
            <person name="Becker A."/>
            <person name="Gohl D.M."/>
            <person name="Silverstein K.A.T."/>
            <person name="Koren S."/>
            <person name="Bechman K.B."/>
            <person name="Herman A."/>
            <person name="Abrahante J.E."/>
            <person name="Garbe J."/>
        </authorList>
    </citation>
    <scope>NUCLEOTIDE SEQUENCE</scope>
    <source>
        <strain evidence="1">Duluth1</strain>
        <tissue evidence="1">Whole animal</tissue>
    </source>
</reference>
<evidence type="ECO:0000313" key="2">
    <source>
        <dbReference type="Proteomes" id="UP000828390"/>
    </source>
</evidence>
<comment type="caution">
    <text evidence="1">The sequence shown here is derived from an EMBL/GenBank/DDBJ whole genome shotgun (WGS) entry which is preliminary data.</text>
</comment>
<dbReference type="EMBL" id="JAIWYP010000005">
    <property type="protein sequence ID" value="KAH3818804.1"/>
    <property type="molecule type" value="Genomic_DNA"/>
</dbReference>
<dbReference type="AlphaFoldDB" id="A0A9D4GNQ7"/>
<organism evidence="1 2">
    <name type="scientific">Dreissena polymorpha</name>
    <name type="common">Zebra mussel</name>
    <name type="synonym">Mytilus polymorpha</name>
    <dbReference type="NCBI Taxonomy" id="45954"/>
    <lineage>
        <taxon>Eukaryota</taxon>
        <taxon>Metazoa</taxon>
        <taxon>Spiralia</taxon>
        <taxon>Lophotrochozoa</taxon>
        <taxon>Mollusca</taxon>
        <taxon>Bivalvia</taxon>
        <taxon>Autobranchia</taxon>
        <taxon>Heteroconchia</taxon>
        <taxon>Euheterodonta</taxon>
        <taxon>Imparidentia</taxon>
        <taxon>Neoheterodontei</taxon>
        <taxon>Myida</taxon>
        <taxon>Dreissenoidea</taxon>
        <taxon>Dreissenidae</taxon>
        <taxon>Dreissena</taxon>
    </lineage>
</organism>
<name>A0A9D4GNQ7_DREPO</name>
<evidence type="ECO:0000313" key="1">
    <source>
        <dbReference type="EMBL" id="KAH3818804.1"/>
    </source>
</evidence>
<accession>A0A9D4GNQ7</accession>
<proteinExistence type="predicted"/>
<gene>
    <name evidence="1" type="ORF">DPMN_120530</name>
</gene>
<sequence length="129" mass="15165">MFYYRHIRKTAPTLANMTNILTKFHEDWTIYVTLRVKTAPLPGGHENCPPPGGHFHEDWTINWTINVTSRVLTSFHEDQTKNVASRVLTRKHVDDPRRTTNDGQKVIPKAHYEHVVLRLAKKHINIKYW</sequence>
<dbReference type="Proteomes" id="UP000828390">
    <property type="component" value="Unassembled WGS sequence"/>
</dbReference>
<reference evidence="1" key="1">
    <citation type="journal article" date="2019" name="bioRxiv">
        <title>The Genome of the Zebra Mussel, Dreissena polymorpha: A Resource for Invasive Species Research.</title>
        <authorList>
            <person name="McCartney M.A."/>
            <person name="Auch B."/>
            <person name="Kono T."/>
            <person name="Mallez S."/>
            <person name="Zhang Y."/>
            <person name="Obille A."/>
            <person name="Becker A."/>
            <person name="Abrahante J.E."/>
            <person name="Garbe J."/>
            <person name="Badalamenti J.P."/>
            <person name="Herman A."/>
            <person name="Mangelson H."/>
            <person name="Liachko I."/>
            <person name="Sullivan S."/>
            <person name="Sone E.D."/>
            <person name="Koren S."/>
            <person name="Silverstein K.A.T."/>
            <person name="Beckman K.B."/>
            <person name="Gohl D.M."/>
        </authorList>
    </citation>
    <scope>NUCLEOTIDE SEQUENCE</scope>
    <source>
        <strain evidence="1">Duluth1</strain>
        <tissue evidence="1">Whole animal</tissue>
    </source>
</reference>
<keyword evidence="2" id="KW-1185">Reference proteome</keyword>
<protein>
    <submittedName>
        <fullName evidence="1">Uncharacterized protein</fullName>
    </submittedName>
</protein>